<comment type="similarity">
    <text evidence="1 7">Belongs to the RNase T2 family.</text>
</comment>
<evidence type="ECO:0000256" key="5">
    <source>
        <dbReference type="ARBA" id="ARBA00023157"/>
    </source>
</evidence>
<keyword evidence="3" id="KW-0255">Endonuclease</keyword>
<keyword evidence="4" id="KW-0378">Hydrolase</keyword>
<evidence type="ECO:0000256" key="4">
    <source>
        <dbReference type="ARBA" id="ARBA00022801"/>
    </source>
</evidence>
<dbReference type="InterPro" id="IPR033697">
    <property type="entry name" value="Ribonuclease_T2_eukaryotic"/>
</dbReference>
<accession>A0AA88XDB6</accession>
<evidence type="ECO:0000256" key="6">
    <source>
        <dbReference type="ARBA" id="ARBA00023239"/>
    </source>
</evidence>
<dbReference type="Proteomes" id="UP001188597">
    <property type="component" value="Unassembled WGS sequence"/>
</dbReference>
<keyword evidence="6" id="KW-0456">Lyase</keyword>
<sequence length="200" mass="22285">LISPCSLLMQWPGSYFDTKQIHCYPKTGKPATEFMIQGLWPHNFDNTYPSNCSPHSPYNPSKISDLLSRMQKSWPSFSCPSSNGSSLWSHEWEQYGTCSGLDQTRYFKSALDLRDHINLFHTLKNAGIKPDGKLYSTFSISEAIRGVVGYIPGIMCNSDASGIRQLHQIYICIDPSASKAIDCPGLPDGQCASEIKFSSF</sequence>
<comment type="caution">
    <text evidence="8">The sequence shown here is derived from an EMBL/GenBank/DDBJ whole genome shotgun (WGS) entry which is preliminary data.</text>
</comment>
<dbReference type="CDD" id="cd01061">
    <property type="entry name" value="RNase_T2_euk"/>
    <property type="match status" value="1"/>
</dbReference>
<evidence type="ECO:0000313" key="9">
    <source>
        <dbReference type="Proteomes" id="UP001188597"/>
    </source>
</evidence>
<dbReference type="AlphaFoldDB" id="A0AA88XDB6"/>
<gene>
    <name evidence="8" type="ORF">RJ639_002455</name>
</gene>
<dbReference type="Pfam" id="PF00445">
    <property type="entry name" value="Ribonuclease_T2"/>
    <property type="match status" value="1"/>
</dbReference>
<dbReference type="GO" id="GO:0033897">
    <property type="term" value="F:ribonuclease T2 activity"/>
    <property type="evidence" value="ECO:0007669"/>
    <property type="project" value="InterPro"/>
</dbReference>
<dbReference type="InterPro" id="IPR036430">
    <property type="entry name" value="RNase_T2-like_sf"/>
</dbReference>
<dbReference type="GO" id="GO:0005576">
    <property type="term" value="C:extracellular region"/>
    <property type="evidence" value="ECO:0007669"/>
    <property type="project" value="TreeGrafter"/>
</dbReference>
<keyword evidence="9" id="KW-1185">Reference proteome</keyword>
<feature type="non-terminal residue" evidence="8">
    <location>
        <position position="200"/>
    </location>
</feature>
<evidence type="ECO:0000313" key="8">
    <source>
        <dbReference type="EMBL" id="KAK3042409.1"/>
    </source>
</evidence>
<keyword evidence="5" id="KW-1015">Disulfide bond</keyword>
<name>A0AA88XDB6_9ASTE</name>
<dbReference type="PANTHER" id="PTHR11240:SF75">
    <property type="entry name" value="RIBONUCLEASE 3"/>
    <property type="match status" value="1"/>
</dbReference>
<dbReference type="GO" id="GO:0003723">
    <property type="term" value="F:RNA binding"/>
    <property type="evidence" value="ECO:0007669"/>
    <property type="project" value="InterPro"/>
</dbReference>
<dbReference type="GO" id="GO:0016787">
    <property type="term" value="F:hydrolase activity"/>
    <property type="evidence" value="ECO:0007669"/>
    <property type="project" value="UniProtKB-KW"/>
</dbReference>
<evidence type="ECO:0000256" key="1">
    <source>
        <dbReference type="ARBA" id="ARBA00007469"/>
    </source>
</evidence>
<dbReference type="InterPro" id="IPR001568">
    <property type="entry name" value="RNase_T2-like"/>
</dbReference>
<dbReference type="EMBL" id="JAVXUP010000021">
    <property type="protein sequence ID" value="KAK3042409.1"/>
    <property type="molecule type" value="Genomic_DNA"/>
</dbReference>
<evidence type="ECO:0000256" key="7">
    <source>
        <dbReference type="RuleBase" id="RU004328"/>
    </source>
</evidence>
<protein>
    <submittedName>
        <fullName evidence="8">Uncharacterized protein</fullName>
    </submittedName>
</protein>
<dbReference type="Gene3D" id="3.90.730.10">
    <property type="entry name" value="Ribonuclease T2-like"/>
    <property type="match status" value="1"/>
</dbReference>
<dbReference type="PANTHER" id="PTHR11240">
    <property type="entry name" value="RIBONUCLEASE T2"/>
    <property type="match status" value="1"/>
</dbReference>
<keyword evidence="2" id="KW-0540">Nuclease</keyword>
<dbReference type="GO" id="GO:0006401">
    <property type="term" value="P:RNA catabolic process"/>
    <property type="evidence" value="ECO:0007669"/>
    <property type="project" value="TreeGrafter"/>
</dbReference>
<reference evidence="8" key="1">
    <citation type="submission" date="2022-12" db="EMBL/GenBank/DDBJ databases">
        <title>Draft genome assemblies for two species of Escallonia (Escalloniales).</title>
        <authorList>
            <person name="Chanderbali A."/>
            <person name="Dervinis C."/>
            <person name="Anghel I."/>
            <person name="Soltis D."/>
            <person name="Soltis P."/>
            <person name="Zapata F."/>
        </authorList>
    </citation>
    <scope>NUCLEOTIDE SEQUENCE</scope>
    <source>
        <strain evidence="8">UCBG64.0493</strain>
        <tissue evidence="8">Leaf</tissue>
    </source>
</reference>
<organism evidence="8 9">
    <name type="scientific">Escallonia herrerae</name>
    <dbReference type="NCBI Taxonomy" id="1293975"/>
    <lineage>
        <taxon>Eukaryota</taxon>
        <taxon>Viridiplantae</taxon>
        <taxon>Streptophyta</taxon>
        <taxon>Embryophyta</taxon>
        <taxon>Tracheophyta</taxon>
        <taxon>Spermatophyta</taxon>
        <taxon>Magnoliopsida</taxon>
        <taxon>eudicotyledons</taxon>
        <taxon>Gunneridae</taxon>
        <taxon>Pentapetalae</taxon>
        <taxon>asterids</taxon>
        <taxon>campanulids</taxon>
        <taxon>Escalloniales</taxon>
        <taxon>Escalloniaceae</taxon>
        <taxon>Escallonia</taxon>
    </lineage>
</organism>
<proteinExistence type="inferred from homology"/>
<evidence type="ECO:0000256" key="2">
    <source>
        <dbReference type="ARBA" id="ARBA00022722"/>
    </source>
</evidence>
<dbReference type="SUPFAM" id="SSF55895">
    <property type="entry name" value="Ribonuclease Rh-like"/>
    <property type="match status" value="1"/>
</dbReference>
<evidence type="ECO:0000256" key="3">
    <source>
        <dbReference type="ARBA" id="ARBA00022759"/>
    </source>
</evidence>